<evidence type="ECO:0000313" key="10">
    <source>
        <dbReference type="Proteomes" id="UP000005666"/>
    </source>
</evidence>
<feature type="region of interest" description="Disordered" evidence="8">
    <location>
        <begin position="784"/>
        <end position="832"/>
    </location>
</feature>
<organism evidence="9 10">
    <name type="scientific">Tetrapisispora phaffii (strain ATCC 24235 / CBS 4417 / NBRC 1672 / NRRL Y-8282 / UCD 70-5)</name>
    <name type="common">Yeast</name>
    <name type="synonym">Fabospora phaffii</name>
    <dbReference type="NCBI Taxonomy" id="1071381"/>
    <lineage>
        <taxon>Eukaryota</taxon>
        <taxon>Fungi</taxon>
        <taxon>Dikarya</taxon>
        <taxon>Ascomycota</taxon>
        <taxon>Saccharomycotina</taxon>
        <taxon>Saccharomycetes</taxon>
        <taxon>Saccharomycetales</taxon>
        <taxon>Saccharomycetaceae</taxon>
        <taxon>Tetrapisispora</taxon>
    </lineage>
</organism>
<dbReference type="OMA" id="KSCWPSL"/>
<feature type="region of interest" description="Disordered" evidence="8">
    <location>
        <begin position="17"/>
        <end position="40"/>
    </location>
</feature>
<evidence type="ECO:0000313" key="9">
    <source>
        <dbReference type="EMBL" id="CCE64988.1"/>
    </source>
</evidence>
<dbReference type="RefSeq" id="XP_003687422.1">
    <property type="nucleotide sequence ID" value="XM_003687374.1"/>
</dbReference>
<feature type="compositionally biased region" description="Basic and acidic residues" evidence="8">
    <location>
        <begin position="816"/>
        <end position="832"/>
    </location>
</feature>
<dbReference type="KEGG" id="tpf:TPHA_0J01670"/>
<comment type="subcellular location">
    <subcellularLocation>
        <location evidence="1">Nucleus</location>
        <location evidence="1">Nucleolus</location>
    </subcellularLocation>
</comment>
<feature type="coiled-coil region" evidence="7">
    <location>
        <begin position="690"/>
        <end position="717"/>
    </location>
</feature>
<evidence type="ECO:0000256" key="8">
    <source>
        <dbReference type="SAM" id="MobiDB-lite"/>
    </source>
</evidence>
<evidence type="ECO:0000256" key="7">
    <source>
        <dbReference type="SAM" id="Coils"/>
    </source>
</evidence>
<dbReference type="AlphaFoldDB" id="G8BYP6"/>
<dbReference type="GO" id="GO:0032040">
    <property type="term" value="C:small-subunit processome"/>
    <property type="evidence" value="ECO:0007669"/>
    <property type="project" value="EnsemblFungi"/>
</dbReference>
<dbReference type="EMBL" id="HE612865">
    <property type="protein sequence ID" value="CCE64988.1"/>
    <property type="molecule type" value="Genomic_DNA"/>
</dbReference>
<feature type="compositionally biased region" description="Basic and acidic residues" evidence="8">
    <location>
        <begin position="738"/>
        <end position="754"/>
    </location>
</feature>
<keyword evidence="5" id="KW-0539">Nucleus</keyword>
<feature type="compositionally biased region" description="Acidic residues" evidence="8">
    <location>
        <begin position="328"/>
        <end position="376"/>
    </location>
</feature>
<name>G8BYP6_TETPH</name>
<dbReference type="GeneID" id="11532934"/>
<gene>
    <name evidence="9" type="primary">TPHA0J01670</name>
    <name evidence="9" type="ordered locus">TPHA_0J01670</name>
</gene>
<dbReference type="STRING" id="1071381.G8BYP6"/>
<accession>G8BYP6</accession>
<feature type="region of interest" description="Disordered" evidence="8">
    <location>
        <begin position="196"/>
        <end position="216"/>
    </location>
</feature>
<dbReference type="GO" id="GO:0000480">
    <property type="term" value="P:endonucleolytic cleavage in 5'-ETS of tricistronic rRNA transcript (SSU-rRNA, 5.8S rRNA, LSU-rRNA)"/>
    <property type="evidence" value="ECO:0007669"/>
    <property type="project" value="EnsemblFungi"/>
</dbReference>
<evidence type="ECO:0008006" key="11">
    <source>
        <dbReference type="Google" id="ProtNLM"/>
    </source>
</evidence>
<dbReference type="PANTHER" id="PTHR23183">
    <property type="entry name" value="NOP14"/>
    <property type="match status" value="1"/>
</dbReference>
<evidence type="ECO:0000256" key="2">
    <source>
        <dbReference type="ARBA" id="ARBA00007466"/>
    </source>
</evidence>
<dbReference type="eggNOG" id="KOG2147">
    <property type="taxonomic scope" value="Eukaryota"/>
</dbReference>
<feature type="compositionally biased region" description="Basic residues" evidence="8">
    <location>
        <begin position="25"/>
        <end position="35"/>
    </location>
</feature>
<evidence type="ECO:0000256" key="3">
    <source>
        <dbReference type="ARBA" id="ARBA00022517"/>
    </source>
</evidence>
<reference evidence="9 10" key="1">
    <citation type="journal article" date="2011" name="Proc. Natl. Acad. Sci. U.S.A.">
        <title>Evolutionary erosion of yeast sex chromosomes by mating-type switching accidents.</title>
        <authorList>
            <person name="Gordon J.L."/>
            <person name="Armisen D."/>
            <person name="Proux-Wera E."/>
            <person name="Oheigeartaigh S.S."/>
            <person name="Byrne K.P."/>
            <person name="Wolfe K.H."/>
        </authorList>
    </citation>
    <scope>NUCLEOTIDE SEQUENCE [LARGE SCALE GENOMIC DNA]</scope>
    <source>
        <strain evidence="10">ATCC 24235 / CBS 4417 / NBRC 1672 / NRRL Y-8282 / UCD 70-5</strain>
    </source>
</reference>
<evidence type="ECO:0000256" key="4">
    <source>
        <dbReference type="ARBA" id="ARBA00022552"/>
    </source>
</evidence>
<feature type="region of interest" description="Disordered" evidence="8">
    <location>
        <begin position="729"/>
        <end position="754"/>
    </location>
</feature>
<dbReference type="Proteomes" id="UP000005666">
    <property type="component" value="Chromosome 10"/>
</dbReference>
<feature type="region of interest" description="Disordered" evidence="8">
    <location>
        <begin position="291"/>
        <end position="398"/>
    </location>
</feature>
<comment type="similarity">
    <text evidence="2">Belongs to the NOP14 family.</text>
</comment>
<dbReference type="GO" id="GO:0034511">
    <property type="term" value="F:U3 snoRNA binding"/>
    <property type="evidence" value="ECO:0007669"/>
    <property type="project" value="EnsemblFungi"/>
</dbReference>
<keyword evidence="7" id="KW-0175">Coiled coil</keyword>
<feature type="compositionally biased region" description="Basic and acidic residues" evidence="8">
    <location>
        <begin position="291"/>
        <end position="320"/>
    </location>
</feature>
<dbReference type="InterPro" id="IPR007276">
    <property type="entry name" value="Nop14"/>
</dbReference>
<evidence type="ECO:0000256" key="1">
    <source>
        <dbReference type="ARBA" id="ARBA00004604"/>
    </source>
</evidence>
<evidence type="ECO:0000256" key="6">
    <source>
        <dbReference type="ARBA" id="ARBA00024695"/>
    </source>
</evidence>
<dbReference type="GO" id="GO:0030692">
    <property type="term" value="C:Noc4p-Nop14p complex"/>
    <property type="evidence" value="ECO:0007669"/>
    <property type="project" value="EnsemblFungi"/>
</dbReference>
<feature type="compositionally biased region" description="Basic and acidic residues" evidence="8">
    <location>
        <begin position="784"/>
        <end position="802"/>
    </location>
</feature>
<dbReference type="HOGENOM" id="CLU_008874_0_0_1"/>
<protein>
    <recommendedName>
        <fullName evidence="11">Nucleolar complex protein 14</fullName>
    </recommendedName>
</protein>
<dbReference type="OrthoDB" id="441771at2759"/>
<feature type="region of interest" description="Disordered" evidence="8">
    <location>
        <begin position="130"/>
        <end position="149"/>
    </location>
</feature>
<feature type="compositionally biased region" description="Basic and acidic residues" evidence="8">
    <location>
        <begin position="381"/>
        <end position="398"/>
    </location>
</feature>
<dbReference type="Pfam" id="PF04147">
    <property type="entry name" value="Nop14"/>
    <property type="match status" value="2"/>
</dbReference>
<sequence>MAGSQLKNLKATLKAHGLTGQTNIKKNKKNTKRKAREYDREERAKVIAKIREDFNPFEVKTTKTKKKNAEKAHHLVAVGKPGISKQIGEDQRKVAYEARNSQKNRRGGLVDRRFGESNKNITEEERMLERFTREKQSQSRKNKQKLFNLEDNEDSNDIFGDVSTDMFGNQLTHLGQSLANDDGDFAEGDLGGFSKRGYEEDGLGEPSGPVKKKTKAEVMKEIISKSKFYKGERQKAQMKMEEQIDDLDDNFDDIFSELKSSEKAVKKEAIVPKEAVDKDYDIKVKELLLEKRAAPAERTKTEEEIKKEADEHKKKLEQQRLARMQGILEDEDGREQGVEDLDDNFWGEGSDEEESGNEIADSDDDVKFDSDDEEGDSNIKNTHDDGNEPRFGKKVKDVPCPESQDELIEYLKKIPFPEQPQAIKKVIQQYQPKLAEGNKEKMGVFTGLILRYILFLSNQNYTKNINEFRELQKSLVSILHKMAAKYNHSLSQCCRDIIYEIQEKFKSSHSVQISDLIFFSIVGMIFSTSDQYHLVVTPSTILMSEILEQLKFNSIDRLMYGSVLCRILLKYQRLSKRYFPEMLYFYEKALVTLLNDDGLAFNDAIKSIRRDSYSLAIGKDADFTGFENRTIHLHEIINLSNNSGSADDNIEHKKMLLLNNIFKLVDDSVTVIWKSLPSFNEITQSIHSIVELYKQNVPSLEARCETLLNQMDRVKNNNKQIPLTLQNHKPVSIPSRTPKFEENYNPEKKSYDPDRTRQEINKVKAQLKKERKFTMKEIRKDSRFEARQRIEKQKKESDEYRSKMSHIINTINTEEGAEKNKYEREKRLRGSK</sequence>
<dbReference type="GO" id="GO:0000447">
    <property type="term" value="P:endonucleolytic cleavage in ITS1 to separate SSU-rRNA from 5.8S rRNA and LSU-rRNA from tricistronic rRNA transcript (SSU-rRNA, 5.8S rRNA, LSU-rRNA)"/>
    <property type="evidence" value="ECO:0007669"/>
    <property type="project" value="EnsemblFungi"/>
</dbReference>
<dbReference type="PANTHER" id="PTHR23183:SF0">
    <property type="entry name" value="NUCLEOLAR PROTEIN 14"/>
    <property type="match status" value="1"/>
</dbReference>
<evidence type="ECO:0000256" key="5">
    <source>
        <dbReference type="ARBA" id="ARBA00023242"/>
    </source>
</evidence>
<keyword evidence="3" id="KW-0690">Ribosome biogenesis</keyword>
<comment type="function">
    <text evidence="6">Involved in nucleolar processing of pre-18S ribosomal RNA. Has a role in the nuclear export of 40S pre-ribosomal subunit to the cytoplasm.</text>
</comment>
<keyword evidence="10" id="KW-1185">Reference proteome</keyword>
<dbReference type="GO" id="GO:0000472">
    <property type="term" value="P:endonucleolytic cleavage to generate mature 5'-end of SSU-rRNA from (SSU-rRNA, 5.8S rRNA, LSU-rRNA)"/>
    <property type="evidence" value="ECO:0007669"/>
    <property type="project" value="EnsemblFungi"/>
</dbReference>
<proteinExistence type="inferred from homology"/>
<keyword evidence="4" id="KW-0698">rRNA processing</keyword>